<protein>
    <submittedName>
        <fullName evidence="2">Uncharacterized protein</fullName>
    </submittedName>
</protein>
<keyword evidence="3" id="KW-1185">Reference proteome</keyword>
<keyword evidence="1" id="KW-1133">Transmembrane helix</keyword>
<sequence>MLTSLKNCLIVLAVFAADILAGVFLPLTTCTIASIFDTSAPVIYRDIYIKDDVAQLLLSIIFLVQLQFVYTYCIHSFVILKLHSFQLQAIILELSHHRKDYCRCSYGLVLGAMRRTLTPNCYIQFRKPL</sequence>
<keyword evidence="1" id="KW-0812">Transmembrane</keyword>
<evidence type="ECO:0000313" key="2">
    <source>
        <dbReference type="EMBL" id="CAG7830761.1"/>
    </source>
</evidence>
<reference evidence="2" key="1">
    <citation type="submission" date="2021-06" db="EMBL/GenBank/DDBJ databases">
        <authorList>
            <person name="Hodson N. C."/>
            <person name="Mongue J. A."/>
            <person name="Jaron S. K."/>
        </authorList>
    </citation>
    <scope>NUCLEOTIDE SEQUENCE</scope>
</reference>
<dbReference type="EMBL" id="CAJVCH010557468">
    <property type="protein sequence ID" value="CAG7830761.1"/>
    <property type="molecule type" value="Genomic_DNA"/>
</dbReference>
<accession>A0A8J2Q2D1</accession>
<organism evidence="2 3">
    <name type="scientific">Allacma fusca</name>
    <dbReference type="NCBI Taxonomy" id="39272"/>
    <lineage>
        <taxon>Eukaryota</taxon>
        <taxon>Metazoa</taxon>
        <taxon>Ecdysozoa</taxon>
        <taxon>Arthropoda</taxon>
        <taxon>Hexapoda</taxon>
        <taxon>Collembola</taxon>
        <taxon>Symphypleona</taxon>
        <taxon>Sminthuridae</taxon>
        <taxon>Allacma</taxon>
    </lineage>
</organism>
<dbReference type="AlphaFoldDB" id="A0A8J2Q2D1"/>
<gene>
    <name evidence="2" type="ORF">AFUS01_LOCUS40545</name>
</gene>
<comment type="caution">
    <text evidence="2">The sequence shown here is derived from an EMBL/GenBank/DDBJ whole genome shotgun (WGS) entry which is preliminary data.</text>
</comment>
<name>A0A8J2Q2D1_9HEXA</name>
<feature type="transmembrane region" description="Helical" evidence="1">
    <location>
        <begin position="9"/>
        <end position="36"/>
    </location>
</feature>
<dbReference type="Proteomes" id="UP000708208">
    <property type="component" value="Unassembled WGS sequence"/>
</dbReference>
<proteinExistence type="predicted"/>
<evidence type="ECO:0000256" key="1">
    <source>
        <dbReference type="SAM" id="Phobius"/>
    </source>
</evidence>
<evidence type="ECO:0000313" key="3">
    <source>
        <dbReference type="Proteomes" id="UP000708208"/>
    </source>
</evidence>
<feature type="transmembrane region" description="Helical" evidence="1">
    <location>
        <begin position="56"/>
        <end position="80"/>
    </location>
</feature>
<keyword evidence="1" id="KW-0472">Membrane</keyword>